<organism evidence="1">
    <name type="scientific">Heyndrickxia coagulans</name>
    <name type="common">Weizmannia coagulans</name>
    <dbReference type="NCBI Taxonomy" id="1398"/>
    <lineage>
        <taxon>Bacteria</taxon>
        <taxon>Bacillati</taxon>
        <taxon>Bacillota</taxon>
        <taxon>Bacilli</taxon>
        <taxon>Bacillales</taxon>
        <taxon>Bacillaceae</taxon>
        <taxon>Heyndrickxia</taxon>
    </lineage>
</organism>
<sequence length="144" mass="16493">MKKNTGFRLGEDTLKKLDEYCKQTNSKKVEIVEAAINQFIDNDGQVKDALTIKLETICEQTIKKVIKEKVAPDLSRIRAAANNADLYTQVTVELLNHQFMNLDKESLITTDIKVSPALGKAIFVAKERIHNYRMKKLEQEKKKK</sequence>
<accession>A0FJX7</accession>
<name>A0FJX7_HEYCO</name>
<protein>
    <submittedName>
        <fullName evidence="1">Uncharacterized protein</fullName>
    </submittedName>
</protein>
<dbReference type="RefSeq" id="WP_012477119.1">
    <property type="nucleotide sequence ID" value="NC_010853.1"/>
</dbReference>
<dbReference type="EMBL" id="EF015591">
    <property type="protein sequence ID" value="ABJ99982.1"/>
    <property type="molecule type" value="Genomic_DNA"/>
</dbReference>
<reference evidence="1" key="1">
    <citation type="journal article" date="2007" name="Plasmid">
        <title>Development of plasmid vector and electroporation condition for gene transfer in sporogenic lactic acid bacterium, Bacillus coagulans.</title>
        <authorList>
            <person name="Rhee M.S."/>
            <person name="Kim J.W."/>
            <person name="Qian Y."/>
            <person name="Ingram L.O."/>
            <person name="Shanmugam K.T."/>
        </authorList>
    </citation>
    <scope>NUCLEOTIDE SEQUENCE</scope>
    <source>
        <strain evidence="1">P4-102B</strain>
        <plasmid evidence="1">pMSR0</plasmid>
    </source>
</reference>
<proteinExistence type="predicted"/>
<dbReference type="AlphaFoldDB" id="A0FJX7"/>
<evidence type="ECO:0000313" key="1">
    <source>
        <dbReference type="EMBL" id="ABJ99982.1"/>
    </source>
</evidence>
<geneLocation type="plasmid" evidence="1">
    <name>pMSR0</name>
</geneLocation>
<keyword evidence="1" id="KW-0614">Plasmid</keyword>